<dbReference type="InterPro" id="IPR000306">
    <property type="entry name" value="Znf_FYVE"/>
</dbReference>
<evidence type="ECO:0000256" key="2">
    <source>
        <dbReference type="ARBA" id="ARBA00022771"/>
    </source>
</evidence>
<feature type="domain" description="Rab-GAP TBC" evidence="5">
    <location>
        <begin position="81"/>
        <end position="276"/>
    </location>
</feature>
<accession>A0A8S1N8A8</accession>
<reference evidence="8" key="1">
    <citation type="submission" date="2021-01" db="EMBL/GenBank/DDBJ databases">
        <authorList>
            <consortium name="Genoscope - CEA"/>
            <person name="William W."/>
        </authorList>
    </citation>
    <scope>NUCLEOTIDE SEQUENCE</scope>
</reference>
<evidence type="ECO:0000259" key="5">
    <source>
        <dbReference type="PROSITE" id="PS50086"/>
    </source>
</evidence>
<dbReference type="AlphaFoldDB" id="A0A8S1N8A8"/>
<dbReference type="Pfam" id="PF00566">
    <property type="entry name" value="RabGAP-TBC"/>
    <property type="match status" value="1"/>
</dbReference>
<dbReference type="CDD" id="cd00065">
    <property type="entry name" value="FYVE_like_SF"/>
    <property type="match status" value="1"/>
</dbReference>
<dbReference type="GO" id="GO:0008270">
    <property type="term" value="F:zinc ion binding"/>
    <property type="evidence" value="ECO:0007669"/>
    <property type="project" value="UniProtKB-KW"/>
</dbReference>
<feature type="domain" description="EF-hand" evidence="7">
    <location>
        <begin position="452"/>
        <end position="487"/>
    </location>
</feature>
<feature type="domain" description="FYVE-type" evidence="6">
    <location>
        <begin position="5"/>
        <end position="71"/>
    </location>
</feature>
<dbReference type="OrthoDB" id="288404at2759"/>
<dbReference type="PROSITE" id="PS50178">
    <property type="entry name" value="ZF_FYVE"/>
    <property type="match status" value="1"/>
</dbReference>
<dbReference type="GO" id="GO:0005509">
    <property type="term" value="F:calcium ion binding"/>
    <property type="evidence" value="ECO:0007669"/>
    <property type="project" value="InterPro"/>
</dbReference>
<dbReference type="InterPro" id="IPR002048">
    <property type="entry name" value="EF_hand_dom"/>
</dbReference>
<name>A0A8S1N8A8_9CILI</name>
<keyword evidence="1" id="KW-0479">Metal-binding</keyword>
<keyword evidence="2 4" id="KW-0863">Zinc-finger</keyword>
<comment type="caution">
    <text evidence="8">The sequence shown here is derived from an EMBL/GenBank/DDBJ whole genome shotgun (WGS) entry which is preliminary data.</text>
</comment>
<evidence type="ECO:0000259" key="7">
    <source>
        <dbReference type="PROSITE" id="PS50222"/>
    </source>
</evidence>
<dbReference type="InterPro" id="IPR017455">
    <property type="entry name" value="Znf_FYVE-rel"/>
</dbReference>
<dbReference type="InterPro" id="IPR000195">
    <property type="entry name" value="Rab-GAP-TBC_dom"/>
</dbReference>
<evidence type="ECO:0000313" key="8">
    <source>
        <dbReference type="EMBL" id="CAD8089008.1"/>
    </source>
</evidence>
<evidence type="ECO:0000313" key="9">
    <source>
        <dbReference type="Proteomes" id="UP000692954"/>
    </source>
</evidence>
<protein>
    <submittedName>
        <fullName evidence="8">Uncharacterized protein</fullName>
    </submittedName>
</protein>
<sequence length="580" mass="68704">MNIFDKQKCCVCSKGLQILLMRFSSYCKKCHQSVCMSCSTNRIKLYSIPNEMVQDFDKPQRVCDNCYKDYLYYQDLITKYNLQWNTKSLFFNILLGEKKRKIKIQQPLELNEKQNIEKDILTGRSDAHLLNYSIREFVTQCQQGQTLQQIRSSIIRVLELFIVHHPTIGYCQGMSFIATICLCLSDEEGAFHIMNHLFSVIIPFRFFSSSSGASLIGYQAEINFIKEMILVNDFQEKTKLVKFVELQGPQFLLTLMIQVLNISSLLVTWKEMFKIKSFIPIDKAVLYTLKTAVIKNVDLMSSKPLNILGKFVYYTNLIEIFQNENIYFTKFERIIYIEQFYSKTSRSWVSNDSNILNKLKNISNFEVDEIASLQIEFKKNCLDQKIVQINQQQRQSIKQLAQLTDSSDEEDDEYRQQLIIQQFKLQKYGINFETFIYYMDIFQQKEISDSPLDQEQFKLVFNLFDENKSELLDFREFLICLSILLRGSFAEKFKMFFTAHTSTVLQFYEFQALLSLLIPQQIQITQEYKQFLQRIKRSQFNYFDMLNVLKDPFLIKIEDLKQQQKQQIQKLNTYNRFING</sequence>
<dbReference type="PROSITE" id="PS50222">
    <property type="entry name" value="EF_HAND_2"/>
    <property type="match status" value="1"/>
</dbReference>
<gene>
    <name evidence="8" type="ORF">PSON_ATCC_30995.1.T0530215</name>
</gene>
<evidence type="ECO:0000256" key="4">
    <source>
        <dbReference type="PROSITE-ProRule" id="PRU00091"/>
    </source>
</evidence>
<dbReference type="PROSITE" id="PS50086">
    <property type="entry name" value="TBC_RABGAP"/>
    <property type="match status" value="1"/>
</dbReference>
<proteinExistence type="predicted"/>
<organism evidence="8 9">
    <name type="scientific">Paramecium sonneborni</name>
    <dbReference type="NCBI Taxonomy" id="65129"/>
    <lineage>
        <taxon>Eukaryota</taxon>
        <taxon>Sar</taxon>
        <taxon>Alveolata</taxon>
        <taxon>Ciliophora</taxon>
        <taxon>Intramacronucleata</taxon>
        <taxon>Oligohymenophorea</taxon>
        <taxon>Peniculida</taxon>
        <taxon>Parameciidae</taxon>
        <taxon>Paramecium</taxon>
    </lineage>
</organism>
<keyword evidence="3" id="KW-0862">Zinc</keyword>
<dbReference type="Pfam" id="PF01363">
    <property type="entry name" value="FYVE"/>
    <property type="match status" value="1"/>
</dbReference>
<dbReference type="EMBL" id="CAJJDN010000053">
    <property type="protein sequence ID" value="CAD8089008.1"/>
    <property type="molecule type" value="Genomic_DNA"/>
</dbReference>
<evidence type="ECO:0000256" key="3">
    <source>
        <dbReference type="ARBA" id="ARBA00022833"/>
    </source>
</evidence>
<keyword evidence="9" id="KW-1185">Reference proteome</keyword>
<evidence type="ECO:0000259" key="6">
    <source>
        <dbReference type="PROSITE" id="PS50178"/>
    </source>
</evidence>
<evidence type="ECO:0000256" key="1">
    <source>
        <dbReference type="ARBA" id="ARBA00022723"/>
    </source>
</evidence>
<dbReference type="Proteomes" id="UP000692954">
    <property type="component" value="Unassembled WGS sequence"/>
</dbReference>